<reference evidence="3" key="2">
    <citation type="journal article" date="2022" name="Hortic Res">
        <title>The genome of Dioscorea zingiberensis sheds light on the biosynthesis, origin and evolution of the medicinally important diosgenin saponins.</title>
        <authorList>
            <person name="Li Y."/>
            <person name="Tan C."/>
            <person name="Li Z."/>
            <person name="Guo J."/>
            <person name="Li S."/>
            <person name="Chen X."/>
            <person name="Wang C."/>
            <person name="Dai X."/>
            <person name="Yang H."/>
            <person name="Song W."/>
            <person name="Hou L."/>
            <person name="Xu J."/>
            <person name="Tong Z."/>
            <person name="Xu A."/>
            <person name="Yuan X."/>
            <person name="Wang W."/>
            <person name="Yang Q."/>
            <person name="Chen L."/>
            <person name="Sun Z."/>
            <person name="Wang K."/>
            <person name="Pan B."/>
            <person name="Chen J."/>
            <person name="Bao Y."/>
            <person name="Liu F."/>
            <person name="Qi X."/>
            <person name="Gang D.R."/>
            <person name="Wen J."/>
            <person name="Li J."/>
        </authorList>
    </citation>
    <scope>NUCLEOTIDE SEQUENCE</scope>
    <source>
        <strain evidence="3">Dzin_1.0</strain>
    </source>
</reference>
<evidence type="ECO:0000259" key="2">
    <source>
        <dbReference type="PROSITE" id="PS52045"/>
    </source>
</evidence>
<dbReference type="OrthoDB" id="1858978at2759"/>
<evidence type="ECO:0000256" key="1">
    <source>
        <dbReference type="SAM" id="SignalP"/>
    </source>
</evidence>
<reference evidence="3" key="1">
    <citation type="submission" date="2021-03" db="EMBL/GenBank/DDBJ databases">
        <authorList>
            <person name="Li Z."/>
            <person name="Yang C."/>
        </authorList>
    </citation>
    <scope>NUCLEOTIDE SEQUENCE</scope>
    <source>
        <strain evidence="3">Dzin_1.0</strain>
        <tissue evidence="3">Leaf</tissue>
    </source>
</reference>
<gene>
    <name evidence="3" type="ORF">J5N97_027817</name>
</gene>
<comment type="caution">
    <text evidence="3">The sequence shown here is derived from an EMBL/GenBank/DDBJ whole genome shotgun (WGS) entry which is preliminary data.</text>
</comment>
<dbReference type="Proteomes" id="UP001085076">
    <property type="component" value="Miscellaneous, Linkage group lg09"/>
</dbReference>
<evidence type="ECO:0000313" key="4">
    <source>
        <dbReference type="Proteomes" id="UP001085076"/>
    </source>
</evidence>
<keyword evidence="1" id="KW-0732">Signal</keyword>
<sequence length="406" mass="45565">MMLGFAFVCLLLPSFGLSGRTNLTIDIEDMEIERQLKLLNKPAIKTIVEDNGDIFDCVDINKQLAFDHPSLKDHKIQLRPSSFPDELFDEISSLTNSTSIEIGLKDGGCPLGTVPIRRVSKEDLIRMRSSLKHKKMMMHSPTNPQSGHGRHKWAVHRTRQNPKDPDHFQYYGASAFLNIYALPRLQDTQFSTGLIWLVNDLSSNQVNQITAGWTVSPTTYGDSQTRLSTGWTVDSFTNTGCHDERCPGFVHVSKRIALGTTFTHLSTYNGPQYGIFLVIYRDPITLNWWLIYGREKEPIGYWPTKLFTNLANHANRVDFGGAAGNADGFDMPPMGNGHFPNEGYRKTGFFELLKFIDSNVKSRNVLHEDVFPLYPTSQCYNLGNINETGGDQGTLFLYGGPGGSRC</sequence>
<dbReference type="Gene3D" id="3.90.1320.10">
    <property type="entry name" value="Outer-capsid protein sigma 3, large lobe"/>
    <property type="match status" value="1"/>
</dbReference>
<organism evidence="3 4">
    <name type="scientific">Dioscorea zingiberensis</name>
    <dbReference type="NCBI Taxonomy" id="325984"/>
    <lineage>
        <taxon>Eukaryota</taxon>
        <taxon>Viridiplantae</taxon>
        <taxon>Streptophyta</taxon>
        <taxon>Embryophyta</taxon>
        <taxon>Tracheophyta</taxon>
        <taxon>Spermatophyta</taxon>
        <taxon>Magnoliopsida</taxon>
        <taxon>Liliopsida</taxon>
        <taxon>Dioscoreales</taxon>
        <taxon>Dioscoreaceae</taxon>
        <taxon>Dioscorea</taxon>
    </lineage>
</organism>
<proteinExistence type="predicted"/>
<evidence type="ECO:0000313" key="3">
    <source>
        <dbReference type="EMBL" id="KAJ0962695.1"/>
    </source>
</evidence>
<dbReference type="PANTHER" id="PTHR31589">
    <property type="entry name" value="PROTEIN, PUTATIVE (DUF239)-RELATED-RELATED"/>
    <property type="match status" value="1"/>
</dbReference>
<dbReference type="AlphaFoldDB" id="A0A9D5BY07"/>
<feature type="signal peptide" evidence="1">
    <location>
        <begin position="1"/>
        <end position="18"/>
    </location>
</feature>
<dbReference type="Pfam" id="PF03080">
    <property type="entry name" value="Neprosin"/>
    <property type="match status" value="1"/>
</dbReference>
<dbReference type="Pfam" id="PF14365">
    <property type="entry name" value="Neprosin_AP"/>
    <property type="match status" value="1"/>
</dbReference>
<dbReference type="InterPro" id="IPR053168">
    <property type="entry name" value="Glutamic_endopeptidase"/>
</dbReference>
<dbReference type="InterPro" id="IPR004314">
    <property type="entry name" value="Neprosin"/>
</dbReference>
<dbReference type="EMBL" id="JAGGNH010000009">
    <property type="protein sequence ID" value="KAJ0962695.1"/>
    <property type="molecule type" value="Genomic_DNA"/>
</dbReference>
<protein>
    <recommendedName>
        <fullName evidence="2">Neprosin PEP catalytic domain-containing protein</fullName>
    </recommendedName>
</protein>
<dbReference type="InterPro" id="IPR025521">
    <property type="entry name" value="Neprosin_propep"/>
</dbReference>
<dbReference type="PANTHER" id="PTHR31589:SF246">
    <property type="entry name" value="CARBOXYL-TERMINAL PEPTIDASE"/>
    <property type="match status" value="1"/>
</dbReference>
<dbReference type="PROSITE" id="PS52045">
    <property type="entry name" value="NEPROSIN_PEP_CD"/>
    <property type="match status" value="1"/>
</dbReference>
<feature type="chain" id="PRO_5039240689" description="Neprosin PEP catalytic domain-containing protein" evidence="1">
    <location>
        <begin position="19"/>
        <end position="406"/>
    </location>
</feature>
<accession>A0A9D5BY07</accession>
<feature type="domain" description="Neprosin PEP catalytic" evidence="2">
    <location>
        <begin position="146"/>
        <end position="406"/>
    </location>
</feature>
<name>A0A9D5BY07_9LILI</name>
<keyword evidence="4" id="KW-1185">Reference proteome</keyword>